<evidence type="ECO:0000256" key="1">
    <source>
        <dbReference type="ARBA" id="ARBA00023015"/>
    </source>
</evidence>
<accession>A0ABW5G9Q4</accession>
<dbReference type="InterPro" id="IPR036390">
    <property type="entry name" value="WH_DNA-bd_sf"/>
</dbReference>
<dbReference type="RefSeq" id="WP_345395285.1">
    <property type="nucleotide sequence ID" value="NZ_BAABHG010000007.1"/>
</dbReference>
<dbReference type="PANTHER" id="PTHR44846:SF17">
    <property type="entry name" value="GNTR-FAMILY TRANSCRIPTIONAL REGULATOR"/>
    <property type="match status" value="1"/>
</dbReference>
<keyword evidence="1" id="KW-0805">Transcription regulation</keyword>
<dbReference type="Proteomes" id="UP001597419">
    <property type="component" value="Unassembled WGS sequence"/>
</dbReference>
<keyword evidence="2" id="KW-0238">DNA-binding</keyword>
<dbReference type="Gene3D" id="3.40.1410.10">
    <property type="entry name" value="Chorismate lyase-like"/>
    <property type="match status" value="1"/>
</dbReference>
<dbReference type="SMART" id="SM00866">
    <property type="entry name" value="UTRA"/>
    <property type="match status" value="1"/>
</dbReference>
<evidence type="ECO:0000259" key="4">
    <source>
        <dbReference type="PROSITE" id="PS50949"/>
    </source>
</evidence>
<evidence type="ECO:0000256" key="3">
    <source>
        <dbReference type="ARBA" id="ARBA00023163"/>
    </source>
</evidence>
<keyword evidence="3" id="KW-0804">Transcription</keyword>
<dbReference type="InterPro" id="IPR050679">
    <property type="entry name" value="Bact_HTH_transcr_reg"/>
</dbReference>
<dbReference type="EMBL" id="JBHUKU010000003">
    <property type="protein sequence ID" value="MFD2458188.1"/>
    <property type="molecule type" value="Genomic_DNA"/>
</dbReference>
<dbReference type="Gene3D" id="1.10.10.10">
    <property type="entry name" value="Winged helix-like DNA-binding domain superfamily/Winged helix DNA-binding domain"/>
    <property type="match status" value="1"/>
</dbReference>
<dbReference type="InterPro" id="IPR028978">
    <property type="entry name" value="Chorismate_lyase_/UTRA_dom_sf"/>
</dbReference>
<dbReference type="SUPFAM" id="SSF46785">
    <property type="entry name" value="Winged helix' DNA-binding domain"/>
    <property type="match status" value="1"/>
</dbReference>
<name>A0ABW5G9Q4_9PSEU</name>
<proteinExistence type="predicted"/>
<comment type="caution">
    <text evidence="5">The sequence shown here is derived from an EMBL/GenBank/DDBJ whole genome shotgun (WGS) entry which is preliminary data.</text>
</comment>
<dbReference type="InterPro" id="IPR011663">
    <property type="entry name" value="UTRA"/>
</dbReference>
<sequence>MSEKAMSSRPRAERARQVADTLRRQIADAAFADGVLPDEHTLGTRLGASHNAVRDALALLRAEGLITRRQGIGTTVVMPKYGHGLDQLTGLAEALTGHGTVTNEVRTAHSVPRPPAAIAERLDLSRDTEVICIERLRRLGGIPLSLDTTYLTADIGRPLLDRDLTGRDLFALIEETTGERLGSAEVAVHAVTAGPDTAALLDIPSGAAIFAIERLTRLADGRAVDAESIHLRADRLTLRATLRREPAPR</sequence>
<protein>
    <submittedName>
        <fullName evidence="5">GntR family transcriptional regulator</fullName>
    </submittedName>
</protein>
<dbReference type="CDD" id="cd07377">
    <property type="entry name" value="WHTH_GntR"/>
    <property type="match status" value="1"/>
</dbReference>
<dbReference type="InterPro" id="IPR000524">
    <property type="entry name" value="Tscrpt_reg_HTH_GntR"/>
</dbReference>
<dbReference type="PANTHER" id="PTHR44846">
    <property type="entry name" value="MANNOSYL-D-GLYCERATE TRANSPORT/METABOLISM SYSTEM REPRESSOR MNGR-RELATED"/>
    <property type="match status" value="1"/>
</dbReference>
<feature type="domain" description="HTH gntR-type" evidence="4">
    <location>
        <begin position="12"/>
        <end position="79"/>
    </location>
</feature>
<organism evidence="5 6">
    <name type="scientific">Amycolatopsis samaneae</name>
    <dbReference type="NCBI Taxonomy" id="664691"/>
    <lineage>
        <taxon>Bacteria</taxon>
        <taxon>Bacillati</taxon>
        <taxon>Actinomycetota</taxon>
        <taxon>Actinomycetes</taxon>
        <taxon>Pseudonocardiales</taxon>
        <taxon>Pseudonocardiaceae</taxon>
        <taxon>Amycolatopsis</taxon>
    </lineage>
</organism>
<reference evidence="6" key="1">
    <citation type="journal article" date="2019" name="Int. J. Syst. Evol. Microbiol.">
        <title>The Global Catalogue of Microorganisms (GCM) 10K type strain sequencing project: providing services to taxonomists for standard genome sequencing and annotation.</title>
        <authorList>
            <consortium name="The Broad Institute Genomics Platform"/>
            <consortium name="The Broad Institute Genome Sequencing Center for Infectious Disease"/>
            <person name="Wu L."/>
            <person name="Ma J."/>
        </authorList>
    </citation>
    <scope>NUCLEOTIDE SEQUENCE [LARGE SCALE GENOMIC DNA]</scope>
    <source>
        <strain evidence="6">CGMCC 4.7643</strain>
    </source>
</reference>
<dbReference type="Pfam" id="PF00392">
    <property type="entry name" value="GntR"/>
    <property type="match status" value="1"/>
</dbReference>
<dbReference type="PROSITE" id="PS50949">
    <property type="entry name" value="HTH_GNTR"/>
    <property type="match status" value="1"/>
</dbReference>
<dbReference type="SUPFAM" id="SSF64288">
    <property type="entry name" value="Chorismate lyase-like"/>
    <property type="match status" value="1"/>
</dbReference>
<keyword evidence="6" id="KW-1185">Reference proteome</keyword>
<gene>
    <name evidence="5" type="ORF">ACFSYJ_06250</name>
</gene>
<dbReference type="SMART" id="SM00345">
    <property type="entry name" value="HTH_GNTR"/>
    <property type="match status" value="1"/>
</dbReference>
<evidence type="ECO:0000313" key="6">
    <source>
        <dbReference type="Proteomes" id="UP001597419"/>
    </source>
</evidence>
<dbReference type="InterPro" id="IPR036388">
    <property type="entry name" value="WH-like_DNA-bd_sf"/>
</dbReference>
<evidence type="ECO:0000256" key="2">
    <source>
        <dbReference type="ARBA" id="ARBA00023125"/>
    </source>
</evidence>
<dbReference type="Pfam" id="PF07702">
    <property type="entry name" value="UTRA"/>
    <property type="match status" value="1"/>
</dbReference>
<evidence type="ECO:0000313" key="5">
    <source>
        <dbReference type="EMBL" id="MFD2458188.1"/>
    </source>
</evidence>